<proteinExistence type="predicted"/>
<dbReference type="SUPFAM" id="SSF56219">
    <property type="entry name" value="DNase I-like"/>
    <property type="match status" value="1"/>
</dbReference>
<reference evidence="1" key="2">
    <citation type="submission" date="2021-03" db="UniProtKB">
        <authorList>
            <consortium name="EnsemblPlants"/>
        </authorList>
    </citation>
    <scope>IDENTIFICATION</scope>
</reference>
<name>A0A803MN05_CHEQI</name>
<dbReference type="PANTHER" id="PTHR33710:SF71">
    <property type="entry name" value="ENDONUCLEASE_EXONUCLEASE_PHOSPHATASE DOMAIN-CONTAINING PROTEIN"/>
    <property type="match status" value="1"/>
</dbReference>
<dbReference type="PANTHER" id="PTHR33710">
    <property type="entry name" value="BNAC02G09200D PROTEIN"/>
    <property type="match status" value="1"/>
</dbReference>
<dbReference type="InterPro" id="IPR036691">
    <property type="entry name" value="Endo/exonu/phosph_ase_sf"/>
</dbReference>
<dbReference type="Gramene" id="AUR62032656-RA">
    <property type="protein sequence ID" value="AUR62032656-RA:cds"/>
    <property type="gene ID" value="AUR62032656"/>
</dbReference>
<dbReference type="AlphaFoldDB" id="A0A803MN05"/>
<dbReference type="Proteomes" id="UP000596660">
    <property type="component" value="Unplaced"/>
</dbReference>
<dbReference type="Gene3D" id="3.60.10.10">
    <property type="entry name" value="Endonuclease/exonuclease/phosphatase"/>
    <property type="match status" value="1"/>
</dbReference>
<dbReference type="EnsemblPlants" id="AUR62032656-RA">
    <property type="protein sequence ID" value="AUR62032656-RA:cds"/>
    <property type="gene ID" value="AUR62032656"/>
</dbReference>
<protein>
    <submittedName>
        <fullName evidence="1">Uncharacterized protein</fullName>
    </submittedName>
</protein>
<organism evidence="1 2">
    <name type="scientific">Chenopodium quinoa</name>
    <name type="common">Quinoa</name>
    <dbReference type="NCBI Taxonomy" id="63459"/>
    <lineage>
        <taxon>Eukaryota</taxon>
        <taxon>Viridiplantae</taxon>
        <taxon>Streptophyta</taxon>
        <taxon>Embryophyta</taxon>
        <taxon>Tracheophyta</taxon>
        <taxon>Spermatophyta</taxon>
        <taxon>Magnoliopsida</taxon>
        <taxon>eudicotyledons</taxon>
        <taxon>Gunneridae</taxon>
        <taxon>Pentapetalae</taxon>
        <taxon>Caryophyllales</taxon>
        <taxon>Chenopodiaceae</taxon>
        <taxon>Chenopodioideae</taxon>
        <taxon>Atripliceae</taxon>
        <taxon>Chenopodium</taxon>
    </lineage>
</organism>
<reference evidence="1" key="1">
    <citation type="journal article" date="2017" name="Nature">
        <title>The genome of Chenopodium quinoa.</title>
        <authorList>
            <person name="Jarvis D.E."/>
            <person name="Ho Y.S."/>
            <person name="Lightfoot D.J."/>
            <person name="Schmoeckel S.M."/>
            <person name="Li B."/>
            <person name="Borm T.J.A."/>
            <person name="Ohyanagi H."/>
            <person name="Mineta K."/>
            <person name="Michell C.T."/>
            <person name="Saber N."/>
            <person name="Kharbatia N.M."/>
            <person name="Rupper R.R."/>
            <person name="Sharp A.R."/>
            <person name="Dally N."/>
            <person name="Boughton B.A."/>
            <person name="Woo Y.H."/>
            <person name="Gao G."/>
            <person name="Schijlen E.G.W.M."/>
            <person name="Guo X."/>
            <person name="Momin A.A."/>
            <person name="Negrao S."/>
            <person name="Al-Babili S."/>
            <person name="Gehring C."/>
            <person name="Roessner U."/>
            <person name="Jung C."/>
            <person name="Murphy K."/>
            <person name="Arold S.T."/>
            <person name="Gojobori T."/>
            <person name="van der Linden C.G."/>
            <person name="van Loo E.N."/>
            <person name="Jellen E.N."/>
            <person name="Maughan P.J."/>
            <person name="Tester M."/>
        </authorList>
    </citation>
    <scope>NUCLEOTIDE SEQUENCE [LARGE SCALE GENOMIC DNA]</scope>
    <source>
        <strain evidence="1">cv. PI 614886</strain>
    </source>
</reference>
<keyword evidence="2" id="KW-1185">Reference proteome</keyword>
<evidence type="ECO:0000313" key="2">
    <source>
        <dbReference type="Proteomes" id="UP000596660"/>
    </source>
</evidence>
<evidence type="ECO:0000313" key="1">
    <source>
        <dbReference type="EnsemblPlants" id="AUR62032656-RA:cds"/>
    </source>
</evidence>
<sequence>MWWRDMNVKVCSFSVHHIEVDVCNSDSVLMWKAVGVYGWPETEYKYKTWDLMRRLKEGAAVPMLCFGDFNEIVGMNEKSGGVVREERLMDAFRGALDDCGFRDLGYKGSIYTWQRGNSMETLVRERLDRYVADSEWCALFQSLEVIHLPMCHSDHAPILLKYGDRVENNRSKKLFRFEALWISSDECGKVVGDAWNEEVAAPITDRIVVLEERLKKWAGKTFGDLKKKIQKTESNLRELQGGRMDTSTLQQCQAVSSELNELRRMEESYWYSRSRVTELRDGDKNTKYFHHKASQQRKKNTITGLFDGNGVWQSSSFAIDSVISQYFDELFTSDQPVDFDGALAGIEIWFRMK</sequence>
<accession>A0A803MN05</accession>
<dbReference type="OMA" id="WISSDEC"/>